<dbReference type="Pfam" id="PF11079">
    <property type="entry name" value="YqhG"/>
    <property type="match status" value="1"/>
</dbReference>
<dbReference type="Proteomes" id="UP001519294">
    <property type="component" value="Unassembled WGS sequence"/>
</dbReference>
<keyword evidence="2" id="KW-1185">Reference proteome</keyword>
<sequence length="262" mass="30761">MEITNLHEFLQSYFKAHHCGVEDVKDGALTVQLSEEMDRTLMNRPFYWHYVKATGNKGVPMKLTLVTNQNKTDVKGERIHFGSPRLHQILNHLKEKEQFTRLFQKVDATQNTALFPWLITNIKVSYEGKQKKDEIFSIGLHLVNGMMKSDMMNILQNINLNMTISNYCYTISPIIKLKSGFKRIETIIDDYINNQSHQWANEAIDTLEEEVQLVHHFYNNAQEEEYLEKEINEITNRYKPRITYKVINGGIVYLKDDFLVKK</sequence>
<dbReference type="EMBL" id="JAGIKX010000002">
    <property type="protein sequence ID" value="MBP2256496.1"/>
    <property type="molecule type" value="Genomic_DNA"/>
</dbReference>
<organism evidence="1 2">
    <name type="scientific">Virgibacillus alimentarius</name>
    <dbReference type="NCBI Taxonomy" id="698769"/>
    <lineage>
        <taxon>Bacteria</taxon>
        <taxon>Bacillati</taxon>
        <taxon>Bacillota</taxon>
        <taxon>Bacilli</taxon>
        <taxon>Bacillales</taxon>
        <taxon>Bacillaceae</taxon>
        <taxon>Virgibacillus</taxon>
    </lineage>
</organism>
<proteinExistence type="predicted"/>
<gene>
    <name evidence="1" type="ORF">J2Z81_000429</name>
</gene>
<name>A0ABS4S4S6_9BACI</name>
<dbReference type="RefSeq" id="WP_029266868.1">
    <property type="nucleotide sequence ID" value="NZ_JAGIKX010000002.1"/>
</dbReference>
<comment type="caution">
    <text evidence="1">The sequence shown here is derived from an EMBL/GenBank/DDBJ whole genome shotgun (WGS) entry which is preliminary data.</text>
</comment>
<dbReference type="InterPro" id="IPR024562">
    <property type="entry name" value="YqhG"/>
</dbReference>
<evidence type="ECO:0000313" key="2">
    <source>
        <dbReference type="Proteomes" id="UP001519294"/>
    </source>
</evidence>
<reference evidence="1 2" key="1">
    <citation type="submission" date="2021-03" db="EMBL/GenBank/DDBJ databases">
        <title>Genomic Encyclopedia of Type Strains, Phase IV (KMG-IV): sequencing the most valuable type-strain genomes for metagenomic binning, comparative biology and taxonomic classification.</title>
        <authorList>
            <person name="Goeker M."/>
        </authorList>
    </citation>
    <scope>NUCLEOTIDE SEQUENCE [LARGE SCALE GENOMIC DNA]</scope>
    <source>
        <strain evidence="1 2">DSM 25790</strain>
    </source>
</reference>
<accession>A0ABS4S4S6</accession>
<evidence type="ECO:0000313" key="1">
    <source>
        <dbReference type="EMBL" id="MBP2256496.1"/>
    </source>
</evidence>
<protein>
    <submittedName>
        <fullName evidence="1">ASC-1-like (ASCH) protein</fullName>
    </submittedName>
</protein>